<dbReference type="Gene3D" id="3.40.50.2300">
    <property type="match status" value="2"/>
</dbReference>
<sequence>MKKLISGLMAVTTMAIATLPAKAADETVIGAIIYARDSQFWQQIERGMNDAAKKYDVKLQIGQNRRQLPTEAQVVEDLVTRGAKAIVMPPLDVNASQAAAKRAADRGIVIVDFDTAFADKSIAKHTIGVDSFKMAAELGTEMVKQLSALNGGKNTVGLITLPPTNPNMMPRKTGLLSTLKGDGITIGSEVAAATPELGANGYENILQRNPKTSAIWASNSGSMAGAAQAAKRQNANTRLYGVDMSQELANDMLDPSGKVYAIADQQPYQVGYSAIETAAKDLKGETVPRNVEVASKIYTRDNPEEIRKYLELVKSLAAN</sequence>
<dbReference type="GO" id="GO:0030313">
    <property type="term" value="C:cell envelope"/>
    <property type="evidence" value="ECO:0007669"/>
    <property type="project" value="UniProtKB-SubCell"/>
</dbReference>
<reference evidence="6 7" key="1">
    <citation type="submission" date="2017-07" db="EMBL/GenBank/DDBJ databases">
        <title>Draft genome of Ochrobactrum lupini type strain LUP21.</title>
        <authorList>
            <person name="Krzyzanowska D.M."/>
            <person name="Jafra S."/>
        </authorList>
    </citation>
    <scope>NUCLEOTIDE SEQUENCE [LARGE SCALE GENOMIC DNA]</scope>
    <source>
        <strain evidence="6 7">LUP21</strain>
    </source>
</reference>
<dbReference type="AlphaFoldDB" id="A0A256GH22"/>
<evidence type="ECO:0000256" key="3">
    <source>
        <dbReference type="ARBA" id="ARBA00022729"/>
    </source>
</evidence>
<dbReference type="RefSeq" id="WP_143851098.1">
    <property type="nucleotide sequence ID" value="NZ_JBHEEP010000020.1"/>
</dbReference>
<evidence type="ECO:0000256" key="2">
    <source>
        <dbReference type="ARBA" id="ARBA00007639"/>
    </source>
</evidence>
<evidence type="ECO:0000259" key="5">
    <source>
        <dbReference type="Pfam" id="PF13407"/>
    </source>
</evidence>
<evidence type="ECO:0000313" key="7">
    <source>
        <dbReference type="Proteomes" id="UP000216363"/>
    </source>
</evidence>
<evidence type="ECO:0000256" key="4">
    <source>
        <dbReference type="SAM" id="SignalP"/>
    </source>
</evidence>
<dbReference type="CDD" id="cd01536">
    <property type="entry name" value="PBP1_ABC_sugar_binding-like"/>
    <property type="match status" value="1"/>
</dbReference>
<evidence type="ECO:0000313" key="6">
    <source>
        <dbReference type="EMBL" id="OYR25911.1"/>
    </source>
</evidence>
<protein>
    <submittedName>
        <fullName evidence="6">Periplasmic binding and sugar binding domain of LacI family protein</fullName>
    </submittedName>
</protein>
<dbReference type="PANTHER" id="PTHR46847:SF1">
    <property type="entry name" value="D-ALLOSE-BINDING PERIPLASMIC PROTEIN-RELATED"/>
    <property type="match status" value="1"/>
</dbReference>
<name>A0A256GH22_9HYPH</name>
<feature type="signal peptide" evidence="4">
    <location>
        <begin position="1"/>
        <end position="23"/>
    </location>
</feature>
<dbReference type="SUPFAM" id="SSF53822">
    <property type="entry name" value="Periplasmic binding protein-like I"/>
    <property type="match status" value="1"/>
</dbReference>
<organism evidence="6 7">
    <name type="scientific">Brucella lupini</name>
    <dbReference type="NCBI Taxonomy" id="255457"/>
    <lineage>
        <taxon>Bacteria</taxon>
        <taxon>Pseudomonadati</taxon>
        <taxon>Pseudomonadota</taxon>
        <taxon>Alphaproteobacteria</taxon>
        <taxon>Hyphomicrobiales</taxon>
        <taxon>Brucellaceae</taxon>
        <taxon>Brucella/Ochrobactrum group</taxon>
        <taxon>Brucella</taxon>
    </lineage>
</organism>
<dbReference type="InterPro" id="IPR025997">
    <property type="entry name" value="SBP_2_dom"/>
</dbReference>
<proteinExistence type="inferred from homology"/>
<dbReference type="EMBL" id="NNRN01000056">
    <property type="protein sequence ID" value="OYR25911.1"/>
    <property type="molecule type" value="Genomic_DNA"/>
</dbReference>
<accession>A0A256GH22</accession>
<feature type="chain" id="PRO_5012920129" evidence="4">
    <location>
        <begin position="24"/>
        <end position="319"/>
    </location>
</feature>
<comment type="similarity">
    <text evidence="2">Belongs to the bacterial solute-binding protein 2 family.</text>
</comment>
<feature type="domain" description="Periplasmic binding protein" evidence="5">
    <location>
        <begin position="29"/>
        <end position="285"/>
    </location>
</feature>
<dbReference type="InterPro" id="IPR028082">
    <property type="entry name" value="Peripla_BP_I"/>
</dbReference>
<gene>
    <name evidence="6" type="ORF">CES86_3965</name>
</gene>
<dbReference type="Proteomes" id="UP000216363">
    <property type="component" value="Unassembled WGS sequence"/>
</dbReference>
<comment type="subcellular location">
    <subcellularLocation>
        <location evidence="1">Cell envelope</location>
    </subcellularLocation>
</comment>
<dbReference type="Pfam" id="PF13407">
    <property type="entry name" value="Peripla_BP_4"/>
    <property type="match status" value="1"/>
</dbReference>
<dbReference type="GO" id="GO:0030246">
    <property type="term" value="F:carbohydrate binding"/>
    <property type="evidence" value="ECO:0007669"/>
    <property type="project" value="UniProtKB-ARBA"/>
</dbReference>
<dbReference type="PANTHER" id="PTHR46847">
    <property type="entry name" value="D-ALLOSE-BINDING PERIPLASMIC PROTEIN-RELATED"/>
    <property type="match status" value="1"/>
</dbReference>
<evidence type="ECO:0000256" key="1">
    <source>
        <dbReference type="ARBA" id="ARBA00004196"/>
    </source>
</evidence>
<comment type="caution">
    <text evidence="6">The sequence shown here is derived from an EMBL/GenBank/DDBJ whole genome shotgun (WGS) entry which is preliminary data.</text>
</comment>
<keyword evidence="3 4" id="KW-0732">Signal</keyword>